<sequence>MTAVTVNKTIQVPASEAWAKLSSFKNIEEISPIIVKSETIGAGVGATRIYYMPDNGAAAAIHETLHKVEDTTMELQYKMTKGPFPISGYVSDIKVTAIGDFSCTVTWGCQFETDDKASNNSAMIELFEGFYHAIIEGLETRIQNKHKLQKQKRFILDLFWTIFFYFIHYLWKTNELTNTYSFVFIGLLIVFVEVLTRVD</sequence>
<keyword evidence="1" id="KW-0812">Transmembrane</keyword>
<dbReference type="PANTHER" id="PTHR39332:SF7">
    <property type="entry name" value="SRPBCC FAMILY PROTEIN"/>
    <property type="match status" value="1"/>
</dbReference>
<dbReference type="InParanoid" id="A0A1E7F2U4"/>
<dbReference type="InterPro" id="IPR023393">
    <property type="entry name" value="START-like_dom_sf"/>
</dbReference>
<dbReference type="EMBL" id="KV784364">
    <property type="protein sequence ID" value="OEU12454.1"/>
    <property type="molecule type" value="Genomic_DNA"/>
</dbReference>
<dbReference type="SUPFAM" id="SSF55961">
    <property type="entry name" value="Bet v1-like"/>
    <property type="match status" value="1"/>
</dbReference>
<protein>
    <recommendedName>
        <fullName evidence="4">Bet v I/Major latex protein domain-containing protein</fullName>
    </recommendedName>
</protein>
<name>A0A1E7F2U4_9STRA</name>
<evidence type="ECO:0000313" key="2">
    <source>
        <dbReference type="EMBL" id="OEU12454.1"/>
    </source>
</evidence>
<gene>
    <name evidence="2" type="ORF">FRACYDRAFT_243706</name>
</gene>
<evidence type="ECO:0008006" key="4">
    <source>
        <dbReference type="Google" id="ProtNLM"/>
    </source>
</evidence>
<keyword evidence="1" id="KW-0472">Membrane</keyword>
<dbReference type="Gene3D" id="3.30.530.20">
    <property type="match status" value="1"/>
</dbReference>
<dbReference type="Proteomes" id="UP000095751">
    <property type="component" value="Unassembled WGS sequence"/>
</dbReference>
<dbReference type="AlphaFoldDB" id="A0A1E7F2U4"/>
<dbReference type="InterPro" id="IPR019587">
    <property type="entry name" value="Polyketide_cyclase/dehydratase"/>
</dbReference>
<proteinExistence type="predicted"/>
<organism evidence="2 3">
    <name type="scientific">Fragilariopsis cylindrus CCMP1102</name>
    <dbReference type="NCBI Taxonomy" id="635003"/>
    <lineage>
        <taxon>Eukaryota</taxon>
        <taxon>Sar</taxon>
        <taxon>Stramenopiles</taxon>
        <taxon>Ochrophyta</taxon>
        <taxon>Bacillariophyta</taxon>
        <taxon>Bacillariophyceae</taxon>
        <taxon>Bacillariophycidae</taxon>
        <taxon>Bacillariales</taxon>
        <taxon>Bacillariaceae</taxon>
        <taxon>Fragilariopsis</taxon>
    </lineage>
</organism>
<dbReference type="KEGG" id="fcy:FRACYDRAFT_243706"/>
<evidence type="ECO:0000256" key="1">
    <source>
        <dbReference type="SAM" id="Phobius"/>
    </source>
</evidence>
<evidence type="ECO:0000313" key="3">
    <source>
        <dbReference type="Proteomes" id="UP000095751"/>
    </source>
</evidence>
<keyword evidence="1" id="KW-1133">Transmembrane helix</keyword>
<dbReference type="PANTHER" id="PTHR39332">
    <property type="entry name" value="BLL4707 PROTEIN"/>
    <property type="match status" value="1"/>
</dbReference>
<reference evidence="2 3" key="1">
    <citation type="submission" date="2016-09" db="EMBL/GenBank/DDBJ databases">
        <title>Extensive genetic diversity and differential bi-allelic expression allows diatom success in the polar Southern Ocean.</title>
        <authorList>
            <consortium name="DOE Joint Genome Institute"/>
            <person name="Mock T."/>
            <person name="Otillar R.P."/>
            <person name="Strauss J."/>
            <person name="Dupont C."/>
            <person name="Frickenhaus S."/>
            <person name="Maumus F."/>
            <person name="Mcmullan M."/>
            <person name="Sanges R."/>
            <person name="Schmutz J."/>
            <person name="Toseland A."/>
            <person name="Valas R."/>
            <person name="Veluchamy A."/>
            <person name="Ward B.J."/>
            <person name="Allen A."/>
            <person name="Barry K."/>
            <person name="Falciatore A."/>
            <person name="Ferrante M."/>
            <person name="Fortunato A.E."/>
            <person name="Gloeckner G."/>
            <person name="Gruber A."/>
            <person name="Hipkin R."/>
            <person name="Janech M."/>
            <person name="Kroth P."/>
            <person name="Leese F."/>
            <person name="Lindquist E."/>
            <person name="Lyon B.R."/>
            <person name="Martin J."/>
            <person name="Mayer C."/>
            <person name="Parker M."/>
            <person name="Quesneville H."/>
            <person name="Raymond J."/>
            <person name="Uhlig C."/>
            <person name="Valentin K.U."/>
            <person name="Worden A.Z."/>
            <person name="Armbrust E.V."/>
            <person name="Bowler C."/>
            <person name="Green B."/>
            <person name="Moulton V."/>
            <person name="Van Oosterhout C."/>
            <person name="Grigoriev I."/>
        </authorList>
    </citation>
    <scope>NUCLEOTIDE SEQUENCE [LARGE SCALE GENOMIC DNA]</scope>
    <source>
        <strain evidence="2 3">CCMP1102</strain>
    </source>
</reference>
<feature type="transmembrane region" description="Helical" evidence="1">
    <location>
        <begin position="154"/>
        <end position="171"/>
    </location>
</feature>
<accession>A0A1E7F2U4</accession>
<keyword evidence="3" id="KW-1185">Reference proteome</keyword>
<dbReference type="Pfam" id="PF10604">
    <property type="entry name" value="Polyketide_cyc2"/>
    <property type="match status" value="1"/>
</dbReference>
<feature type="transmembrane region" description="Helical" evidence="1">
    <location>
        <begin position="177"/>
        <end position="196"/>
    </location>
</feature>
<dbReference type="CDD" id="cd07821">
    <property type="entry name" value="PYR_PYL_RCAR_like"/>
    <property type="match status" value="1"/>
</dbReference>